<dbReference type="Proteomes" id="UP000289323">
    <property type="component" value="Unassembled WGS sequence"/>
</dbReference>
<dbReference type="AlphaFoldDB" id="A0A446B5A4"/>
<accession>A0A446B5A4</accession>
<gene>
    <name evidence="1" type="ORF">TT172_LOCUS81</name>
</gene>
<proteinExistence type="predicted"/>
<evidence type="ECO:0000313" key="1">
    <source>
        <dbReference type="EMBL" id="SPQ17662.1"/>
    </source>
</evidence>
<name>A0A446B5A4_9PEZI</name>
<evidence type="ECO:0000313" key="2">
    <source>
        <dbReference type="Proteomes" id="UP000289323"/>
    </source>
</evidence>
<protein>
    <submittedName>
        <fullName evidence="1">5b64e6bc-b63a-4d10-959c-87c9debdf504</fullName>
    </submittedName>
</protein>
<dbReference type="EMBL" id="OUUZ01000001">
    <property type="protein sequence ID" value="SPQ17662.1"/>
    <property type="molecule type" value="Genomic_DNA"/>
</dbReference>
<organism evidence="1 2">
    <name type="scientific">Thermothielavioides terrestris</name>
    <dbReference type="NCBI Taxonomy" id="2587410"/>
    <lineage>
        <taxon>Eukaryota</taxon>
        <taxon>Fungi</taxon>
        <taxon>Dikarya</taxon>
        <taxon>Ascomycota</taxon>
        <taxon>Pezizomycotina</taxon>
        <taxon>Sordariomycetes</taxon>
        <taxon>Sordariomycetidae</taxon>
        <taxon>Sordariales</taxon>
        <taxon>Chaetomiaceae</taxon>
        <taxon>Thermothielavioides</taxon>
    </lineage>
</organism>
<sequence>MKTRCSLRDNSFIPVTWWITFPVSLMRKSLLEREPRGTSSPIWSYMSTKSERETEKGQRLCFPSHTHVAFQSRPFS</sequence>
<reference evidence="1 2" key="1">
    <citation type="submission" date="2018-04" db="EMBL/GenBank/DDBJ databases">
        <authorList>
            <person name="Huttner S."/>
            <person name="Dainat J."/>
        </authorList>
    </citation>
    <scope>NUCLEOTIDE SEQUENCE [LARGE SCALE GENOMIC DNA]</scope>
</reference>